<dbReference type="Proteomes" id="UP000235388">
    <property type="component" value="Unassembled WGS sequence"/>
</dbReference>
<keyword evidence="2" id="KW-0863">Zinc-finger</keyword>
<keyword evidence="5" id="KW-1185">Reference proteome</keyword>
<dbReference type="PROSITE" id="PS50158">
    <property type="entry name" value="ZF_CCHC"/>
    <property type="match status" value="1"/>
</dbReference>
<evidence type="ECO:0000259" key="3">
    <source>
        <dbReference type="PROSITE" id="PS50158"/>
    </source>
</evidence>
<keyword evidence="1" id="KW-0507">mRNA processing</keyword>
<dbReference type="GO" id="GO:0003676">
    <property type="term" value="F:nucleic acid binding"/>
    <property type="evidence" value="ECO:0007669"/>
    <property type="project" value="InterPro"/>
</dbReference>
<name>A0A2N5SPG8_9BASI</name>
<comment type="caution">
    <text evidence="4">The sequence shown here is derived from an EMBL/GenBank/DDBJ whole genome shotgun (WGS) entry which is preliminary data.</text>
</comment>
<dbReference type="STRING" id="200324.A0A2N5SPG8"/>
<dbReference type="AlphaFoldDB" id="A0A2N5SPG8"/>
<dbReference type="EMBL" id="PGCJ01000904">
    <property type="protein sequence ID" value="PLW15111.1"/>
    <property type="molecule type" value="Genomic_DNA"/>
</dbReference>
<dbReference type="GO" id="GO:0008270">
    <property type="term" value="F:zinc ion binding"/>
    <property type="evidence" value="ECO:0007669"/>
    <property type="project" value="UniProtKB-KW"/>
</dbReference>
<gene>
    <name evidence="4" type="ORF">PCANC_13285</name>
</gene>
<accession>A0A2N5SPG8</accession>
<proteinExistence type="predicted"/>
<dbReference type="InterPro" id="IPR001878">
    <property type="entry name" value="Znf_CCHC"/>
</dbReference>
<feature type="domain" description="CCHC-type" evidence="3">
    <location>
        <begin position="69"/>
        <end position="83"/>
    </location>
</feature>
<sequence length="124" mass="13584">MALVLARTTFETFEAVLNLALKVDNEVNGANTTTTSTTATPDPNTMDLSVFRGQMSEGERNQMRRAGLCFRCAKQGHLLRNCPIKGKGKPATACISELEEELKRLKGRKGSGREDLLKNGGNRE</sequence>
<evidence type="ECO:0000256" key="1">
    <source>
        <dbReference type="ARBA" id="ARBA00022664"/>
    </source>
</evidence>
<keyword evidence="2" id="KW-0862">Zinc</keyword>
<evidence type="ECO:0000256" key="2">
    <source>
        <dbReference type="PROSITE-ProRule" id="PRU00047"/>
    </source>
</evidence>
<keyword evidence="2" id="KW-0479">Metal-binding</keyword>
<dbReference type="GO" id="GO:0006397">
    <property type="term" value="P:mRNA processing"/>
    <property type="evidence" value="ECO:0007669"/>
    <property type="project" value="UniProtKB-KW"/>
</dbReference>
<evidence type="ECO:0000313" key="4">
    <source>
        <dbReference type="EMBL" id="PLW15111.1"/>
    </source>
</evidence>
<dbReference type="InterPro" id="IPR036875">
    <property type="entry name" value="Znf_CCHC_sf"/>
</dbReference>
<dbReference type="SUPFAM" id="SSF57756">
    <property type="entry name" value="Retrovirus zinc finger-like domains"/>
    <property type="match status" value="1"/>
</dbReference>
<organism evidence="4 5">
    <name type="scientific">Puccinia coronata f. sp. avenae</name>
    <dbReference type="NCBI Taxonomy" id="200324"/>
    <lineage>
        <taxon>Eukaryota</taxon>
        <taxon>Fungi</taxon>
        <taxon>Dikarya</taxon>
        <taxon>Basidiomycota</taxon>
        <taxon>Pucciniomycotina</taxon>
        <taxon>Pucciniomycetes</taxon>
        <taxon>Pucciniales</taxon>
        <taxon>Pucciniaceae</taxon>
        <taxon>Puccinia</taxon>
    </lineage>
</organism>
<evidence type="ECO:0000313" key="5">
    <source>
        <dbReference type="Proteomes" id="UP000235388"/>
    </source>
</evidence>
<dbReference type="OrthoDB" id="3205788at2759"/>
<dbReference type="Gene3D" id="4.10.60.10">
    <property type="entry name" value="Zinc finger, CCHC-type"/>
    <property type="match status" value="1"/>
</dbReference>
<reference evidence="4 5" key="1">
    <citation type="submission" date="2017-11" db="EMBL/GenBank/DDBJ databases">
        <title>De novo assembly and phasing of dikaryotic genomes from two isolates of Puccinia coronata f. sp. avenae, the causal agent of oat crown rust.</title>
        <authorList>
            <person name="Miller M.E."/>
            <person name="Zhang Y."/>
            <person name="Omidvar V."/>
            <person name="Sperschneider J."/>
            <person name="Schwessinger B."/>
            <person name="Raley C."/>
            <person name="Palmer J.M."/>
            <person name="Garnica D."/>
            <person name="Upadhyaya N."/>
            <person name="Rathjen J."/>
            <person name="Taylor J.M."/>
            <person name="Park R.F."/>
            <person name="Dodds P.N."/>
            <person name="Hirsch C.D."/>
            <person name="Kianian S.F."/>
            <person name="Figueroa M."/>
        </authorList>
    </citation>
    <scope>NUCLEOTIDE SEQUENCE [LARGE SCALE GENOMIC DNA]</scope>
    <source>
        <strain evidence="4">12NC29</strain>
    </source>
</reference>
<protein>
    <recommendedName>
        <fullName evidence="3">CCHC-type domain-containing protein</fullName>
    </recommendedName>
</protein>